<dbReference type="EMBL" id="ABXU01000029">
    <property type="protein sequence ID" value="EEB33884.1"/>
    <property type="molecule type" value="Genomic_DNA"/>
</dbReference>
<name>B6WSX2_9BACT</name>
<evidence type="ECO:0000313" key="1">
    <source>
        <dbReference type="EMBL" id="EEB33884.1"/>
    </source>
</evidence>
<evidence type="ECO:0000313" key="2">
    <source>
        <dbReference type="Proteomes" id="UP000003676"/>
    </source>
</evidence>
<protein>
    <submittedName>
        <fullName evidence="1">Uncharacterized protein</fullName>
    </submittedName>
</protein>
<accession>B6WSX2</accession>
<sequence>MLPFFNLDILMITIYQAKGGYNETSICHFDFLSFDNVFSNKIACINRK</sequence>
<proteinExistence type="predicted"/>
<comment type="caution">
    <text evidence="1">The sequence shown here is derived from an EMBL/GenBank/DDBJ whole genome shotgun (WGS) entry which is preliminary data.</text>
</comment>
<dbReference type="AlphaFoldDB" id="B6WSX2"/>
<dbReference type="Proteomes" id="UP000003676">
    <property type="component" value="Unassembled WGS sequence"/>
</dbReference>
<gene>
    <name evidence="1" type="ORF">DESPIG_01174</name>
</gene>
<reference evidence="1 2" key="2">
    <citation type="submission" date="2008-10" db="EMBL/GenBank/DDBJ databases">
        <authorList>
            <person name="Fulton L."/>
            <person name="Clifton S."/>
            <person name="Fulton B."/>
            <person name="Xu J."/>
            <person name="Minx P."/>
            <person name="Pepin K.H."/>
            <person name="Johnson M."/>
            <person name="Bhonagiri V."/>
            <person name="Nash W.E."/>
            <person name="Mardis E.R."/>
            <person name="Wilson R.K."/>
        </authorList>
    </citation>
    <scope>NUCLEOTIDE SEQUENCE [LARGE SCALE GENOMIC DNA]</scope>
    <source>
        <strain evidence="1 2">ATCC 29098</strain>
    </source>
</reference>
<organism evidence="1 2">
    <name type="scientific">Desulfovibrio piger ATCC 29098</name>
    <dbReference type="NCBI Taxonomy" id="411464"/>
    <lineage>
        <taxon>Bacteria</taxon>
        <taxon>Pseudomonadati</taxon>
        <taxon>Thermodesulfobacteriota</taxon>
        <taxon>Desulfovibrionia</taxon>
        <taxon>Desulfovibrionales</taxon>
        <taxon>Desulfovibrionaceae</taxon>
        <taxon>Desulfovibrio</taxon>
    </lineage>
</organism>
<reference evidence="1 2" key="1">
    <citation type="submission" date="2008-10" db="EMBL/GenBank/DDBJ databases">
        <title>Draft genome sequence of Desulvovibrio piger (ATCC 29098).</title>
        <authorList>
            <person name="Sudarsanam P."/>
            <person name="Ley R."/>
            <person name="Guruge J."/>
            <person name="Turnbaugh P.J."/>
            <person name="Mahowald M."/>
            <person name="Liep D."/>
            <person name="Gordon J."/>
        </authorList>
    </citation>
    <scope>NUCLEOTIDE SEQUENCE [LARGE SCALE GENOMIC DNA]</scope>
    <source>
        <strain evidence="1 2">ATCC 29098</strain>
    </source>
</reference>
<dbReference type="HOGENOM" id="CLU_3152082_0_0_7"/>